<evidence type="ECO:0000313" key="5">
    <source>
        <dbReference type="Proteomes" id="UP001596516"/>
    </source>
</evidence>
<dbReference type="InterPro" id="IPR003781">
    <property type="entry name" value="CoA-bd"/>
</dbReference>
<dbReference type="SUPFAM" id="SSF51735">
    <property type="entry name" value="NAD(P)-binding Rossmann-fold domains"/>
    <property type="match status" value="1"/>
</dbReference>
<dbReference type="Pfam" id="PF13380">
    <property type="entry name" value="CoA_binding_2"/>
    <property type="match status" value="1"/>
</dbReference>
<sequence>MTDHASITAKAALDAMFRPRRVAIVGASADATKTGGRPVNYLREHGFTGDIYPINPKVSDIGGLACYPSVAALPETPDAAIVLLGAERAHLAVRDLAERGTKLAIVLASGFGEAGPAGQVLQDQLRAAAGNMRLLGPNTIGAMDLHRRIVLSASGALEGKDLPQGGISLASQSGGILGALLSRATARGIGFAKLASTGNEIDLDLADLVDYYADDEGTRVIAVYAEGIRSVERFRAATERAREAGKPVVVFKVGRSEFGARAAVSHTGAMAGEDRVYDALFRQCGVIRAESFSDLLDIPAMLAAARPMRGRRVAVLTSTGGAGSLVADACGMAGLDVPLLDEPTAATLAGILKTDAPMTANPVDVTLAGVKPEVMTAATRALLASDSVDGLVVIVGSSALAQPEVAVGALTQGAASSQKPLIAYVSPDAPHILRHLNQQGIPAFTAPEACAVALEASRPLASVSAAAAAAPPAPPTDLRSGTLNEAEARALFARYGLQGAEQRIVRTPEEAVAAAQEIGGPVVLKVLSQAIAHKSDIGGVKVGLDAKTIGPALTDMAAHLAAQDAPGIEGYLVQQMLSGGVEFILGLRHDPQLGPLVLLGAGGVMAEIMDDVAIRLLPISKADAEAMVDELRLSRLLEGYRGSPALDRAALVTAITDFARMGESLGRRLAEAEINPLFVLPAGNGVAAADGLAVIN</sequence>
<proteinExistence type="predicted"/>
<dbReference type="SUPFAM" id="SSF52210">
    <property type="entry name" value="Succinyl-CoA synthetase domains"/>
    <property type="match status" value="2"/>
</dbReference>
<dbReference type="Gene3D" id="3.30.470.20">
    <property type="entry name" value="ATP-grasp fold, B domain"/>
    <property type="match status" value="1"/>
</dbReference>
<accession>A0ABW2UPG7</accession>
<dbReference type="InterPro" id="IPR036291">
    <property type="entry name" value="NAD(P)-bd_dom_sf"/>
</dbReference>
<evidence type="ECO:0000256" key="1">
    <source>
        <dbReference type="ARBA" id="ARBA00022532"/>
    </source>
</evidence>
<keyword evidence="2" id="KW-0067">ATP-binding</keyword>
<comment type="caution">
    <text evidence="4">The sequence shown here is derived from an EMBL/GenBank/DDBJ whole genome shotgun (WGS) entry which is preliminary data.</text>
</comment>
<keyword evidence="1" id="KW-0816">Tricarboxylic acid cycle</keyword>
<dbReference type="SUPFAM" id="SSF56059">
    <property type="entry name" value="Glutathione synthetase ATP-binding domain-like"/>
    <property type="match status" value="1"/>
</dbReference>
<dbReference type="InterPro" id="IPR013815">
    <property type="entry name" value="ATP_grasp_subdomain_1"/>
</dbReference>
<dbReference type="Gene3D" id="3.30.1490.20">
    <property type="entry name" value="ATP-grasp fold, A domain"/>
    <property type="match status" value="1"/>
</dbReference>
<name>A0ABW2UPG7_9RHOB</name>
<dbReference type="PROSITE" id="PS50975">
    <property type="entry name" value="ATP_GRASP"/>
    <property type="match status" value="1"/>
</dbReference>
<dbReference type="Pfam" id="PF13549">
    <property type="entry name" value="ATP-grasp_5"/>
    <property type="match status" value="1"/>
</dbReference>
<dbReference type="EMBL" id="JBHTFQ010000008">
    <property type="protein sequence ID" value="MFC7705445.1"/>
    <property type="molecule type" value="Genomic_DNA"/>
</dbReference>
<dbReference type="Proteomes" id="UP001596516">
    <property type="component" value="Unassembled WGS sequence"/>
</dbReference>
<protein>
    <submittedName>
        <fullName evidence="4">Acetate--CoA ligase family protein</fullName>
    </submittedName>
</protein>
<gene>
    <name evidence="4" type="ORF">ACFQXB_14705</name>
</gene>
<dbReference type="GO" id="GO:0016874">
    <property type="term" value="F:ligase activity"/>
    <property type="evidence" value="ECO:0007669"/>
    <property type="project" value="UniProtKB-KW"/>
</dbReference>
<dbReference type="PANTHER" id="PTHR42793:SF4">
    <property type="entry name" value="BLL6376 PROTEIN"/>
    <property type="match status" value="1"/>
</dbReference>
<dbReference type="InterPro" id="IPR011761">
    <property type="entry name" value="ATP-grasp"/>
</dbReference>
<evidence type="ECO:0000313" key="4">
    <source>
        <dbReference type="EMBL" id="MFC7705445.1"/>
    </source>
</evidence>
<dbReference type="Gene3D" id="3.40.50.720">
    <property type="entry name" value="NAD(P)-binding Rossmann-like Domain"/>
    <property type="match status" value="1"/>
</dbReference>
<dbReference type="PANTHER" id="PTHR42793">
    <property type="entry name" value="COA BINDING DOMAIN CONTAINING PROTEIN"/>
    <property type="match status" value="1"/>
</dbReference>
<feature type="domain" description="ATP-grasp" evidence="3">
    <location>
        <begin position="489"/>
        <end position="525"/>
    </location>
</feature>
<dbReference type="InterPro" id="IPR032875">
    <property type="entry name" value="Succ_CoA_lig_flav_dom"/>
</dbReference>
<evidence type="ECO:0000256" key="2">
    <source>
        <dbReference type="PROSITE-ProRule" id="PRU00409"/>
    </source>
</evidence>
<dbReference type="Pfam" id="PF13607">
    <property type="entry name" value="Succ_CoA_lig"/>
    <property type="match status" value="1"/>
</dbReference>
<dbReference type="InterPro" id="IPR016102">
    <property type="entry name" value="Succinyl-CoA_synth-like"/>
</dbReference>
<keyword evidence="2" id="KW-0547">Nucleotide-binding</keyword>
<dbReference type="RefSeq" id="WP_377405376.1">
    <property type="nucleotide sequence ID" value="NZ_JBHTFQ010000008.1"/>
</dbReference>
<organism evidence="4 5">
    <name type="scientific">Plastorhodobacter daqingensis</name>
    <dbReference type="NCBI Taxonomy" id="1387281"/>
    <lineage>
        <taxon>Bacteria</taxon>
        <taxon>Pseudomonadati</taxon>
        <taxon>Pseudomonadota</taxon>
        <taxon>Alphaproteobacteria</taxon>
        <taxon>Rhodobacterales</taxon>
        <taxon>Paracoccaceae</taxon>
        <taxon>Plastorhodobacter</taxon>
    </lineage>
</organism>
<evidence type="ECO:0000259" key="3">
    <source>
        <dbReference type="PROSITE" id="PS50975"/>
    </source>
</evidence>
<dbReference type="Gene3D" id="3.40.50.261">
    <property type="entry name" value="Succinyl-CoA synthetase domains"/>
    <property type="match status" value="2"/>
</dbReference>
<keyword evidence="5" id="KW-1185">Reference proteome</keyword>
<dbReference type="SMART" id="SM00881">
    <property type="entry name" value="CoA_binding"/>
    <property type="match status" value="1"/>
</dbReference>
<reference evidence="5" key="1">
    <citation type="journal article" date="2019" name="Int. J. Syst. Evol. Microbiol.">
        <title>The Global Catalogue of Microorganisms (GCM) 10K type strain sequencing project: providing services to taxonomists for standard genome sequencing and annotation.</title>
        <authorList>
            <consortium name="The Broad Institute Genomics Platform"/>
            <consortium name="The Broad Institute Genome Sequencing Center for Infectious Disease"/>
            <person name="Wu L."/>
            <person name="Ma J."/>
        </authorList>
    </citation>
    <scope>NUCLEOTIDE SEQUENCE [LARGE SCALE GENOMIC DNA]</scope>
    <source>
        <strain evidence="5">CGMCC 1.12750</strain>
    </source>
</reference>
<keyword evidence="4" id="KW-0436">Ligase</keyword>